<keyword evidence="3" id="KW-1185">Reference proteome</keyword>
<accession>A0A9N8W774</accession>
<keyword evidence="1" id="KW-0067">ATP-binding</keyword>
<organism evidence="2 3">
    <name type="scientific">Dentiscutata erythropus</name>
    <dbReference type="NCBI Taxonomy" id="1348616"/>
    <lineage>
        <taxon>Eukaryota</taxon>
        <taxon>Fungi</taxon>
        <taxon>Fungi incertae sedis</taxon>
        <taxon>Mucoromycota</taxon>
        <taxon>Glomeromycotina</taxon>
        <taxon>Glomeromycetes</taxon>
        <taxon>Diversisporales</taxon>
        <taxon>Gigasporaceae</taxon>
        <taxon>Dentiscutata</taxon>
    </lineage>
</organism>
<evidence type="ECO:0000313" key="2">
    <source>
        <dbReference type="EMBL" id="CAG8479407.1"/>
    </source>
</evidence>
<dbReference type="GO" id="GO:0005524">
    <property type="term" value="F:ATP binding"/>
    <property type="evidence" value="ECO:0007669"/>
    <property type="project" value="UniProtKB-UniRule"/>
</dbReference>
<dbReference type="Gene3D" id="3.30.200.20">
    <property type="entry name" value="Phosphorylase Kinase, domain 1"/>
    <property type="match status" value="1"/>
</dbReference>
<dbReference type="SUPFAM" id="SSF56112">
    <property type="entry name" value="Protein kinase-like (PK-like)"/>
    <property type="match status" value="1"/>
</dbReference>
<dbReference type="PROSITE" id="PS00107">
    <property type="entry name" value="PROTEIN_KINASE_ATP"/>
    <property type="match status" value="1"/>
</dbReference>
<dbReference type="InterPro" id="IPR011009">
    <property type="entry name" value="Kinase-like_dom_sf"/>
</dbReference>
<name>A0A9N8W774_9GLOM</name>
<dbReference type="EMBL" id="CAJVPY010000547">
    <property type="protein sequence ID" value="CAG8479407.1"/>
    <property type="molecule type" value="Genomic_DNA"/>
</dbReference>
<dbReference type="AlphaFoldDB" id="A0A9N8W774"/>
<protein>
    <submittedName>
        <fullName evidence="2">20736_t:CDS:1</fullName>
    </submittedName>
</protein>
<sequence length="70" mass="8492">MTRHSKEWLDEKQIKLYDYKKFSEPKEVGRGGYGTVYKTAIKRLDFAFKKSSIEEKDEKNEKIIQRFDRE</sequence>
<keyword evidence="1" id="KW-0547">Nucleotide-binding</keyword>
<dbReference type="Proteomes" id="UP000789405">
    <property type="component" value="Unassembled WGS sequence"/>
</dbReference>
<dbReference type="InterPro" id="IPR017441">
    <property type="entry name" value="Protein_kinase_ATP_BS"/>
</dbReference>
<gene>
    <name evidence="2" type="ORF">DERYTH_LOCUS1847</name>
</gene>
<evidence type="ECO:0000313" key="3">
    <source>
        <dbReference type="Proteomes" id="UP000789405"/>
    </source>
</evidence>
<evidence type="ECO:0000256" key="1">
    <source>
        <dbReference type="PROSITE-ProRule" id="PRU10141"/>
    </source>
</evidence>
<comment type="caution">
    <text evidence="2">The sequence shown here is derived from an EMBL/GenBank/DDBJ whole genome shotgun (WGS) entry which is preliminary data.</text>
</comment>
<dbReference type="OrthoDB" id="2443946at2759"/>
<feature type="binding site" evidence="1">
    <location>
        <position position="49"/>
    </location>
    <ligand>
        <name>ATP</name>
        <dbReference type="ChEBI" id="CHEBI:30616"/>
    </ligand>
</feature>
<reference evidence="2" key="1">
    <citation type="submission" date="2021-06" db="EMBL/GenBank/DDBJ databases">
        <authorList>
            <person name="Kallberg Y."/>
            <person name="Tangrot J."/>
            <person name="Rosling A."/>
        </authorList>
    </citation>
    <scope>NUCLEOTIDE SEQUENCE</scope>
    <source>
        <strain evidence="2">MA453B</strain>
    </source>
</reference>
<proteinExistence type="predicted"/>